<name>A0ACC4CPR3_POPAL</name>
<dbReference type="EMBL" id="RCHU02000002">
    <property type="protein sequence ID" value="KAL3603364.1"/>
    <property type="molecule type" value="Genomic_DNA"/>
</dbReference>
<comment type="caution">
    <text evidence="1">The sequence shown here is derived from an EMBL/GenBank/DDBJ whole genome shotgun (WGS) entry which is preliminary data.</text>
</comment>
<evidence type="ECO:0000313" key="1">
    <source>
        <dbReference type="EMBL" id="KAL3603364.1"/>
    </source>
</evidence>
<evidence type="ECO:0000313" key="2">
    <source>
        <dbReference type="Proteomes" id="UP000309997"/>
    </source>
</evidence>
<gene>
    <name evidence="1" type="ORF">D5086_004223</name>
</gene>
<sequence>MIEKISKAALASKPFNLTEAMLSLTSTAICRTAFGKRYEDGGIEGSRFHALLNETQALFTMFYLSDYFPYMGWVDRLAGLAHRLEKNFREFDVFYQEIIDEHLDPERPKPDHEDILDVLLQIYKDRTFKVQLTFDHIKAILMNIFVGGTDTAAATVIWAMSLLMKNPEAMRKAQEEVRKVIGDKGGYEIPAKTLVYVNAWAIGRDTEAWENPYVFDPDRFLGSSIDLKGNDFELIPFGAGRRICPGIFMGIATVELSLSNLLYKFDWEMPGGMKREDIDIDHTQPGLAMHTRDALCLVPKAYAVMGNDA</sequence>
<accession>A0ACC4CPR3</accession>
<proteinExistence type="predicted"/>
<protein>
    <submittedName>
        <fullName evidence="1">Uncharacterized protein</fullName>
    </submittedName>
</protein>
<dbReference type="Proteomes" id="UP000309997">
    <property type="component" value="Unassembled WGS sequence"/>
</dbReference>
<reference evidence="1 2" key="1">
    <citation type="journal article" date="2024" name="Plant Biotechnol. J.">
        <title>Genome and CRISPR/Cas9 system of a widespread forest tree (Populus alba) in the world.</title>
        <authorList>
            <person name="Liu Y.J."/>
            <person name="Jiang P.F."/>
            <person name="Han X.M."/>
            <person name="Li X.Y."/>
            <person name="Wang H.M."/>
            <person name="Wang Y.J."/>
            <person name="Wang X.X."/>
            <person name="Zeng Q.Y."/>
        </authorList>
    </citation>
    <scope>NUCLEOTIDE SEQUENCE [LARGE SCALE GENOMIC DNA]</scope>
    <source>
        <strain evidence="2">cv. PAL-ZL1</strain>
    </source>
</reference>
<organism evidence="1 2">
    <name type="scientific">Populus alba</name>
    <name type="common">White poplar</name>
    <dbReference type="NCBI Taxonomy" id="43335"/>
    <lineage>
        <taxon>Eukaryota</taxon>
        <taxon>Viridiplantae</taxon>
        <taxon>Streptophyta</taxon>
        <taxon>Embryophyta</taxon>
        <taxon>Tracheophyta</taxon>
        <taxon>Spermatophyta</taxon>
        <taxon>Magnoliopsida</taxon>
        <taxon>eudicotyledons</taxon>
        <taxon>Gunneridae</taxon>
        <taxon>Pentapetalae</taxon>
        <taxon>rosids</taxon>
        <taxon>fabids</taxon>
        <taxon>Malpighiales</taxon>
        <taxon>Salicaceae</taxon>
        <taxon>Saliceae</taxon>
        <taxon>Populus</taxon>
    </lineage>
</organism>
<keyword evidence="2" id="KW-1185">Reference proteome</keyword>